<dbReference type="InParanoid" id="K0KI01"/>
<dbReference type="Proteomes" id="UP000009328">
    <property type="component" value="Unassembled WGS sequence"/>
</dbReference>
<dbReference type="EMBL" id="CAIF01000049">
    <property type="protein sequence ID" value="CCH42651.1"/>
    <property type="molecule type" value="Genomic_DNA"/>
</dbReference>
<dbReference type="HOGENOM" id="CLU_024514_0_0_1"/>
<dbReference type="InterPro" id="IPR013877">
    <property type="entry name" value="YAP-bd/ALF4/Glomulin"/>
</dbReference>
<dbReference type="FunCoup" id="K0KI01">
    <property type="interactions" value="76"/>
</dbReference>
<dbReference type="AlphaFoldDB" id="K0KI01"/>
<proteinExistence type="predicted"/>
<dbReference type="InterPro" id="IPR040347">
    <property type="entry name" value="YBP1/2"/>
</dbReference>
<accession>K0KI01</accession>
<name>K0KI01_WICCF</name>
<dbReference type="eggNOG" id="ENOG502QWJN">
    <property type="taxonomic scope" value="Eukaryota"/>
</dbReference>
<keyword evidence="2" id="KW-1185">Reference proteome</keyword>
<dbReference type="GO" id="GO:0005737">
    <property type="term" value="C:cytoplasm"/>
    <property type="evidence" value="ECO:0007669"/>
    <property type="project" value="TreeGrafter"/>
</dbReference>
<dbReference type="PANTHER" id="PTHR28020:SF1">
    <property type="entry name" value="YAP1-BINDING PROTEIN 1-RELATED"/>
    <property type="match status" value="1"/>
</dbReference>
<evidence type="ECO:0000313" key="1">
    <source>
        <dbReference type="EMBL" id="CCH42651.1"/>
    </source>
</evidence>
<evidence type="ECO:0000313" key="2">
    <source>
        <dbReference type="Proteomes" id="UP000009328"/>
    </source>
</evidence>
<dbReference type="PANTHER" id="PTHR28020">
    <property type="entry name" value="YAP1-BINDING PROTEIN 1-RELATED"/>
    <property type="match status" value="1"/>
</dbReference>
<gene>
    <name evidence="1" type="ORF">BN7_2195</name>
</gene>
<comment type="caution">
    <text evidence="1">The sequence shown here is derived from an EMBL/GenBank/DDBJ whole genome shotgun (WGS) entry which is preliminary data.</text>
</comment>
<dbReference type="GO" id="GO:0034599">
    <property type="term" value="P:cellular response to oxidative stress"/>
    <property type="evidence" value="ECO:0007669"/>
    <property type="project" value="InterPro"/>
</dbReference>
<dbReference type="STRING" id="1206466.K0KI01"/>
<dbReference type="Pfam" id="PF08568">
    <property type="entry name" value="Kinetochor_Ybp2"/>
    <property type="match status" value="1"/>
</dbReference>
<organism evidence="1 2">
    <name type="scientific">Wickerhamomyces ciferrii (strain ATCC 14091 / BCRC 22168 / CBS 111 / JCM 3599 / NBRC 0793 / NRRL Y-1031 F-60-10)</name>
    <name type="common">Yeast</name>
    <name type="synonym">Pichia ciferrii</name>
    <dbReference type="NCBI Taxonomy" id="1206466"/>
    <lineage>
        <taxon>Eukaryota</taxon>
        <taxon>Fungi</taxon>
        <taxon>Dikarya</taxon>
        <taxon>Ascomycota</taxon>
        <taxon>Saccharomycotina</taxon>
        <taxon>Saccharomycetes</taxon>
        <taxon>Phaffomycetales</taxon>
        <taxon>Wickerhamomycetaceae</taxon>
        <taxon>Wickerhamomyces</taxon>
    </lineage>
</organism>
<reference evidence="1 2" key="1">
    <citation type="journal article" date="2012" name="Eukaryot. Cell">
        <title>Draft genome sequence of Wickerhamomyces ciferrii NRRL Y-1031 F-60-10.</title>
        <authorList>
            <person name="Schneider J."/>
            <person name="Andrea H."/>
            <person name="Blom J."/>
            <person name="Jaenicke S."/>
            <person name="Ruckert C."/>
            <person name="Schorsch C."/>
            <person name="Szczepanowski R."/>
            <person name="Farwick M."/>
            <person name="Goesmann A."/>
            <person name="Puhler A."/>
            <person name="Schaffer S."/>
            <person name="Tauch A."/>
            <person name="Kohler T."/>
            <person name="Brinkrolf K."/>
        </authorList>
    </citation>
    <scope>NUCLEOTIDE SEQUENCE [LARGE SCALE GENOMIC DNA]</scope>
    <source>
        <strain evidence="2">ATCC 14091 / BCRC 22168 / CBS 111 / JCM 3599 / NBRC 0793 / NRRL Y-1031 F-60-10</strain>
    </source>
</reference>
<protein>
    <submittedName>
        <fullName evidence="1">YAP1-binding protein 1</fullName>
    </submittedName>
</protein>
<sequence length="668" mass="77367">MSDTETNSSTTEVEHLDQPPSVTTIIEYFESALIELESTKDYISYATLLDFYLSDPSIYNDDDKILILKKLYDIFSNDIILLQEIGWDLPELFLNFYNSNEFDYQGSLLDDTELIKIIMKNFELLAKFGNPKEIFLKTTELISSFALNDDPTADEKTSRILDVKLHTLVELMSTSLKRINTIYPSRFLSMAITSLLNMAITYFDKFLNYRFVIRRLYSFARDYIPPLKPTNFMELHKINEQEAFKIESDENYLQRQLLKSYLTQISELSFKNVALDLSCELFKSLQLKNSGILPPTNETDEELFTSSRGLFSRVTQLALSFDIDLELEFDQLKKSSIEMFSKIDSKLSNDDKIQELLKISLNDKISYLFNPKMEKIPMNQGGLLLFITQYTKEISKLLPIKIYESIPITIRLISPGLISSNFQRLGNLDSIIFWNWVSIVKSTPEDFIKIPNYQLILFLQILIYFASTLDSKPTLRIVIFTLLTRVLTMIDECIRYDFLIDTLTMSPYPNSKIAMIPILKDLILRVKPLDLENKVQKDELDSLSSDLSKTNLNEGKQPPPLPKRQLHYIELNQSRIDDIYTLIRESIDENFISSESSKTIELNESNFKILLSYLNLLIGINSKFPKDKIKEIIEIVEKKLSLLDDDLKIQDPSVNIDFLKLAIDSLKK</sequence>